<reference evidence="2 3" key="1">
    <citation type="submission" date="2020-08" db="EMBL/GenBank/DDBJ databases">
        <title>Sequencing the genomes of 1000 actinobacteria strains.</title>
        <authorList>
            <person name="Klenk H.-P."/>
        </authorList>
    </citation>
    <scope>NUCLEOTIDE SEQUENCE [LARGE SCALE GENOMIC DNA]</scope>
    <source>
        <strain evidence="2 3">DSM 45084</strain>
    </source>
</reference>
<dbReference type="EMBL" id="JACHJS010000001">
    <property type="protein sequence ID" value="MBB4965669.1"/>
    <property type="molecule type" value="Genomic_DNA"/>
</dbReference>
<dbReference type="GO" id="GO:0008757">
    <property type="term" value="F:S-adenosylmethionine-dependent methyltransferase activity"/>
    <property type="evidence" value="ECO:0007669"/>
    <property type="project" value="InterPro"/>
</dbReference>
<keyword evidence="2" id="KW-0489">Methyltransferase</keyword>
<organism evidence="2 3">
    <name type="scientific">Saccharothrix violaceirubra</name>
    <dbReference type="NCBI Taxonomy" id="413306"/>
    <lineage>
        <taxon>Bacteria</taxon>
        <taxon>Bacillati</taxon>
        <taxon>Actinomycetota</taxon>
        <taxon>Actinomycetes</taxon>
        <taxon>Pseudonocardiales</taxon>
        <taxon>Pseudonocardiaceae</taxon>
        <taxon>Saccharothrix</taxon>
    </lineage>
</organism>
<dbReference type="PANTHER" id="PTHR43591">
    <property type="entry name" value="METHYLTRANSFERASE"/>
    <property type="match status" value="1"/>
</dbReference>
<accession>A0A7W7T326</accession>
<dbReference type="RefSeq" id="WP_184669291.1">
    <property type="nucleotide sequence ID" value="NZ_BAABAI010000029.1"/>
</dbReference>
<comment type="caution">
    <text evidence="2">The sequence shown here is derived from an EMBL/GenBank/DDBJ whole genome shotgun (WGS) entry which is preliminary data.</text>
</comment>
<dbReference type="Gene3D" id="3.40.50.150">
    <property type="entry name" value="Vaccinia Virus protein VP39"/>
    <property type="match status" value="1"/>
</dbReference>
<gene>
    <name evidence="2" type="ORF">F4559_003028</name>
</gene>
<evidence type="ECO:0000313" key="3">
    <source>
        <dbReference type="Proteomes" id="UP000542674"/>
    </source>
</evidence>
<keyword evidence="3" id="KW-1185">Reference proteome</keyword>
<proteinExistence type="predicted"/>
<feature type="domain" description="Methyltransferase type 11" evidence="1">
    <location>
        <begin position="50"/>
        <end position="146"/>
    </location>
</feature>
<evidence type="ECO:0000259" key="1">
    <source>
        <dbReference type="Pfam" id="PF08241"/>
    </source>
</evidence>
<dbReference type="Pfam" id="PF08241">
    <property type="entry name" value="Methyltransf_11"/>
    <property type="match status" value="1"/>
</dbReference>
<dbReference type="AlphaFoldDB" id="A0A7W7T326"/>
<name>A0A7W7T326_9PSEU</name>
<dbReference type="InterPro" id="IPR013216">
    <property type="entry name" value="Methyltransf_11"/>
</dbReference>
<dbReference type="InterPro" id="IPR029063">
    <property type="entry name" value="SAM-dependent_MTases_sf"/>
</dbReference>
<dbReference type="SUPFAM" id="SSF53335">
    <property type="entry name" value="S-adenosyl-L-methionine-dependent methyltransferases"/>
    <property type="match status" value="1"/>
</dbReference>
<dbReference type="CDD" id="cd02440">
    <property type="entry name" value="AdoMet_MTases"/>
    <property type="match status" value="1"/>
</dbReference>
<sequence>MTEIVNTHQSEAWNGYEGTHWADNHDRYDALNGAYNPHLLAAVGAGDRVLDLGCGNGQVTRLAARRGAHATGVDLSAPMLARARSCAQAEGVDNVTFEQGDVQVHPFAADSYDVVLSRFGVMFYADPVAAFANVRRALRPGGRLAFLCIRGLGDLGPVLRAIGGPSPVGPDGSGPLSLSDPDVVRRTLTDAGFTDIGVAAVDEPQWWGADVADATAFLLAWGPVRHALGEDTSHVRDAVAAALAPHAGPEGVRLLGNAWLVTAS</sequence>
<dbReference type="Proteomes" id="UP000542674">
    <property type="component" value="Unassembled WGS sequence"/>
</dbReference>
<evidence type="ECO:0000313" key="2">
    <source>
        <dbReference type="EMBL" id="MBB4965669.1"/>
    </source>
</evidence>
<dbReference type="GO" id="GO:0032259">
    <property type="term" value="P:methylation"/>
    <property type="evidence" value="ECO:0007669"/>
    <property type="project" value="UniProtKB-KW"/>
</dbReference>
<protein>
    <submittedName>
        <fullName evidence="2">SAM-dependent methyltransferase</fullName>
    </submittedName>
</protein>
<keyword evidence="2" id="KW-0808">Transferase</keyword>